<gene>
    <name evidence="3" type="ORF">ACFQZM_43885</name>
</gene>
<feature type="transmembrane region" description="Helical" evidence="2">
    <location>
        <begin position="239"/>
        <end position="263"/>
    </location>
</feature>
<feature type="transmembrane region" description="Helical" evidence="2">
    <location>
        <begin position="312"/>
        <end position="332"/>
    </location>
</feature>
<dbReference type="InterPro" id="IPR036259">
    <property type="entry name" value="MFS_trans_sf"/>
</dbReference>
<feature type="compositionally biased region" description="Low complexity" evidence="1">
    <location>
        <begin position="17"/>
        <end position="28"/>
    </location>
</feature>
<keyword evidence="2" id="KW-0472">Membrane</keyword>
<feature type="transmembrane region" description="Helical" evidence="2">
    <location>
        <begin position="71"/>
        <end position="96"/>
    </location>
</feature>
<dbReference type="PANTHER" id="PTHR23523:SF2">
    <property type="entry name" value="2-NITROIMIDAZOLE TRANSPORTER"/>
    <property type="match status" value="1"/>
</dbReference>
<name>A0ABW2Y0D9_9ACTN</name>
<dbReference type="Proteomes" id="UP001597063">
    <property type="component" value="Unassembled WGS sequence"/>
</dbReference>
<feature type="transmembrane region" description="Helical" evidence="2">
    <location>
        <begin position="132"/>
        <end position="154"/>
    </location>
</feature>
<feature type="transmembrane region" description="Helical" evidence="2">
    <location>
        <begin position="399"/>
        <end position="418"/>
    </location>
</feature>
<dbReference type="EMBL" id="JBHTGP010000031">
    <property type="protein sequence ID" value="MFD0691495.1"/>
    <property type="molecule type" value="Genomic_DNA"/>
</dbReference>
<feature type="transmembrane region" description="Helical" evidence="2">
    <location>
        <begin position="338"/>
        <end position="359"/>
    </location>
</feature>
<dbReference type="Pfam" id="PF07690">
    <property type="entry name" value="MFS_1"/>
    <property type="match status" value="1"/>
</dbReference>
<accession>A0ABW2Y0D9</accession>
<dbReference type="PANTHER" id="PTHR23523">
    <property type="match status" value="1"/>
</dbReference>
<organism evidence="3 4">
    <name type="scientific">Actinomadura fibrosa</name>
    <dbReference type="NCBI Taxonomy" id="111802"/>
    <lineage>
        <taxon>Bacteria</taxon>
        <taxon>Bacillati</taxon>
        <taxon>Actinomycetota</taxon>
        <taxon>Actinomycetes</taxon>
        <taxon>Streptosporangiales</taxon>
        <taxon>Thermomonosporaceae</taxon>
        <taxon>Actinomadura</taxon>
    </lineage>
</organism>
<protein>
    <submittedName>
        <fullName evidence="3">CynX/NimT family MFS transporter</fullName>
    </submittedName>
</protein>
<evidence type="ECO:0000313" key="3">
    <source>
        <dbReference type="EMBL" id="MFD0691495.1"/>
    </source>
</evidence>
<dbReference type="Gene3D" id="1.20.1250.20">
    <property type="entry name" value="MFS general substrate transporter like domains"/>
    <property type="match status" value="2"/>
</dbReference>
<dbReference type="SUPFAM" id="SSF103473">
    <property type="entry name" value="MFS general substrate transporter"/>
    <property type="match status" value="1"/>
</dbReference>
<feature type="transmembrane region" description="Helical" evidence="2">
    <location>
        <begin position="283"/>
        <end position="303"/>
    </location>
</feature>
<evidence type="ECO:0000256" key="2">
    <source>
        <dbReference type="SAM" id="Phobius"/>
    </source>
</evidence>
<sequence length="428" mass="43175">MTRPNSAEAAARTAPESTATGSATTGPGAAPGGAGHRRALGGALLLIVIVAVNLRPAVAAVGPVLTELRDAFHLSGTAAGALTTLPLVFFGGYGLLAPFLRRPPRGETLLVTAMGLLVAGLLLRLLDAPFFLFAGSLVAGIAISIGNIAMPAIIKRDHPSSITAVTAVYTVAVTVGASASSGLAVPVEDAFDASWRLPLGLLAVPAAVAGAIWLPRALRAARAARSAPPAAASRGVAALVWRSGLAWQVTIFMGVQSLLAYVVLGWLPTLCQDRGMGEAPAGYVLALASAVQAVGSLAVPILARRMRDQRPLVIATVVFTFAGFAGVTWAPIGSVWGWTAVLGFGQGLGFATALSFIGLRAHDVRVAAQLSGMAQGVGYVIAALGPLGIGALHDATGGWSVPMIVVLAVTVVLAVPGLPAGRMRSIGG</sequence>
<keyword evidence="2" id="KW-1133">Transmembrane helix</keyword>
<keyword evidence="4" id="KW-1185">Reference proteome</keyword>
<feature type="transmembrane region" description="Helical" evidence="2">
    <location>
        <begin position="108"/>
        <end position="126"/>
    </location>
</feature>
<dbReference type="InterPro" id="IPR052524">
    <property type="entry name" value="MFS_Cyanate_Porter"/>
</dbReference>
<feature type="transmembrane region" description="Helical" evidence="2">
    <location>
        <begin position="371"/>
        <end position="393"/>
    </location>
</feature>
<evidence type="ECO:0000313" key="4">
    <source>
        <dbReference type="Proteomes" id="UP001597063"/>
    </source>
</evidence>
<feature type="transmembrane region" description="Helical" evidence="2">
    <location>
        <begin position="197"/>
        <end position="218"/>
    </location>
</feature>
<feature type="region of interest" description="Disordered" evidence="1">
    <location>
        <begin position="1"/>
        <end position="34"/>
    </location>
</feature>
<proteinExistence type="predicted"/>
<reference evidence="4" key="1">
    <citation type="journal article" date="2019" name="Int. J. Syst. Evol. Microbiol.">
        <title>The Global Catalogue of Microorganisms (GCM) 10K type strain sequencing project: providing services to taxonomists for standard genome sequencing and annotation.</title>
        <authorList>
            <consortium name="The Broad Institute Genomics Platform"/>
            <consortium name="The Broad Institute Genome Sequencing Center for Infectious Disease"/>
            <person name="Wu L."/>
            <person name="Ma J."/>
        </authorList>
    </citation>
    <scope>NUCLEOTIDE SEQUENCE [LARGE SCALE GENOMIC DNA]</scope>
    <source>
        <strain evidence="4">JCM 9371</strain>
    </source>
</reference>
<feature type="transmembrane region" description="Helical" evidence="2">
    <location>
        <begin position="43"/>
        <end position="65"/>
    </location>
</feature>
<dbReference type="RefSeq" id="WP_242618963.1">
    <property type="nucleotide sequence ID" value="NZ_CAACUY010000009.1"/>
</dbReference>
<comment type="caution">
    <text evidence="3">The sequence shown here is derived from an EMBL/GenBank/DDBJ whole genome shotgun (WGS) entry which is preliminary data.</text>
</comment>
<dbReference type="InterPro" id="IPR011701">
    <property type="entry name" value="MFS"/>
</dbReference>
<keyword evidence="2" id="KW-0812">Transmembrane</keyword>
<evidence type="ECO:0000256" key="1">
    <source>
        <dbReference type="SAM" id="MobiDB-lite"/>
    </source>
</evidence>
<feature type="transmembrane region" description="Helical" evidence="2">
    <location>
        <begin position="166"/>
        <end position="185"/>
    </location>
</feature>
<dbReference type="CDD" id="cd17339">
    <property type="entry name" value="MFS_NIMT_CynX_like"/>
    <property type="match status" value="1"/>
</dbReference>